<dbReference type="Proteomes" id="UP001175226">
    <property type="component" value="Unassembled WGS sequence"/>
</dbReference>
<organism evidence="2 3">
    <name type="scientific">Armillaria borealis</name>
    <dbReference type="NCBI Taxonomy" id="47425"/>
    <lineage>
        <taxon>Eukaryota</taxon>
        <taxon>Fungi</taxon>
        <taxon>Dikarya</taxon>
        <taxon>Basidiomycota</taxon>
        <taxon>Agaricomycotina</taxon>
        <taxon>Agaricomycetes</taxon>
        <taxon>Agaricomycetidae</taxon>
        <taxon>Agaricales</taxon>
        <taxon>Marasmiineae</taxon>
        <taxon>Physalacriaceae</taxon>
        <taxon>Armillaria</taxon>
    </lineage>
</organism>
<reference evidence="2" key="1">
    <citation type="submission" date="2023-06" db="EMBL/GenBank/DDBJ databases">
        <authorList>
            <consortium name="Lawrence Berkeley National Laboratory"/>
            <person name="Ahrendt S."/>
            <person name="Sahu N."/>
            <person name="Indic B."/>
            <person name="Wong-Bajracharya J."/>
            <person name="Merenyi Z."/>
            <person name="Ke H.-M."/>
            <person name="Monk M."/>
            <person name="Kocsube S."/>
            <person name="Drula E."/>
            <person name="Lipzen A."/>
            <person name="Balint B."/>
            <person name="Henrissat B."/>
            <person name="Andreopoulos B."/>
            <person name="Martin F.M."/>
            <person name="Harder C.B."/>
            <person name="Rigling D."/>
            <person name="Ford K.L."/>
            <person name="Foster G.D."/>
            <person name="Pangilinan J."/>
            <person name="Papanicolaou A."/>
            <person name="Barry K."/>
            <person name="LaButti K."/>
            <person name="Viragh M."/>
            <person name="Koriabine M."/>
            <person name="Yan M."/>
            <person name="Riley R."/>
            <person name="Champramary S."/>
            <person name="Plett K.L."/>
            <person name="Tsai I.J."/>
            <person name="Slot J."/>
            <person name="Sipos G."/>
            <person name="Plett J."/>
            <person name="Nagy L.G."/>
            <person name="Grigoriev I.V."/>
        </authorList>
    </citation>
    <scope>NUCLEOTIDE SEQUENCE</scope>
    <source>
        <strain evidence="2">FPL87.14</strain>
    </source>
</reference>
<name>A0AA39MFN4_9AGAR</name>
<proteinExistence type="predicted"/>
<feature type="transmembrane region" description="Helical" evidence="1">
    <location>
        <begin position="20"/>
        <end position="44"/>
    </location>
</feature>
<evidence type="ECO:0000313" key="3">
    <source>
        <dbReference type="Proteomes" id="UP001175226"/>
    </source>
</evidence>
<dbReference type="EMBL" id="JAUEPT010000107">
    <property type="protein sequence ID" value="KAK0431780.1"/>
    <property type="molecule type" value="Genomic_DNA"/>
</dbReference>
<keyword evidence="1" id="KW-0812">Transmembrane</keyword>
<gene>
    <name evidence="2" type="ORF">EV421DRAFT_2024366</name>
</gene>
<comment type="caution">
    <text evidence="2">The sequence shown here is derived from an EMBL/GenBank/DDBJ whole genome shotgun (WGS) entry which is preliminary data.</text>
</comment>
<evidence type="ECO:0000256" key="1">
    <source>
        <dbReference type="SAM" id="Phobius"/>
    </source>
</evidence>
<keyword evidence="3" id="KW-1185">Reference proteome</keyword>
<sequence>MPQNMTPQQVANHQSPRQVLCCFITSLLFVFIVPTACIMLAVMLRPGGEISYIRDKFEGLNRTNGTFDWDTCDAGNCTEVDIFFGNYNSEIFTYAQDASTNESVSLVLNSVAGLIIGLKIATEITGKDITYREDLGPGNQVIDVIVTLQRSNLIIVYCLIITFTFWLITLMICLLMITTVVFSFRQRNEIVVVPIGTLFVFTQLRSSMPGALEGFGDILGTDQFIY</sequence>
<keyword evidence="1" id="KW-1133">Transmembrane helix</keyword>
<dbReference type="AlphaFoldDB" id="A0AA39MFN4"/>
<keyword evidence="1" id="KW-0472">Membrane</keyword>
<protein>
    <submittedName>
        <fullName evidence="2">Uncharacterized protein</fullName>
    </submittedName>
</protein>
<accession>A0AA39MFN4</accession>
<feature type="transmembrane region" description="Helical" evidence="1">
    <location>
        <begin position="154"/>
        <end position="177"/>
    </location>
</feature>
<evidence type="ECO:0000313" key="2">
    <source>
        <dbReference type="EMBL" id="KAK0431780.1"/>
    </source>
</evidence>